<evidence type="ECO:0000313" key="3">
    <source>
        <dbReference type="Proteomes" id="UP001165090"/>
    </source>
</evidence>
<evidence type="ECO:0000256" key="1">
    <source>
        <dbReference type="SAM" id="MobiDB-lite"/>
    </source>
</evidence>
<protein>
    <submittedName>
        <fullName evidence="2">Uncharacterized protein</fullName>
    </submittedName>
</protein>
<accession>A0ABQ5SG10</accession>
<proteinExistence type="predicted"/>
<sequence>MRVGCVMPCLRVVTVKIMSIKDDLLARLFPWPRRLSIPWAYEQGAEAGIHSQQDAVLRATYLYYSALYYILKKLFPKSIIGGTASRFNNRPTVPPEAVPHAIQLLMTPVFHTSMLMVAAMLVQAICSQGARGLGTSLDEFLLISRKAGLQHNMMAVWNACRWFDNIFAAEMYHADCHAERPQLPPLPGRYVLGRLMRLCEEREVMAEGSTFYPIYEQLGGILEGVNGNFNVSDVKLVMWFVQAYTNRAVTIADFMAEKLVELVKQRQQTVDGMDAGGTAGFGKALASLDDFPKMASDLVETIVASNFHLFFNQHMFVLLACSLYCMAKAARIKLSFAEITGLFAELLPDVSAQMFEAQVELHPALAGISSADSAQKSCGIGVPAVMGGIRPFYNSIFLPCVEGHVRQLIAHVSGRSSAGPTPSPPSQQDALKSFKGAVDFMEPAPADLNGGSTGNLTPKEASTAAPNKASDSLFQSARLPASEEAVARVAGSISGARDRSIIPQLHDARKLHIYKDDGEDDPAPEDSGINKSRGIPRDAAMGNEKLSAWRSGTSMVLQERKNLINGALTTTGAFLRPMMDGLKHTGEAHKPQLRAQVTSGAPAGKKRQSPTSKENIVDQAHLAAGPILVGANNATVVAHGRTRRSGTQRIY</sequence>
<dbReference type="EMBL" id="BSDZ01000080">
    <property type="protein sequence ID" value="GLI68868.1"/>
    <property type="molecule type" value="Genomic_DNA"/>
</dbReference>
<feature type="region of interest" description="Disordered" evidence="1">
    <location>
        <begin position="442"/>
        <end position="469"/>
    </location>
</feature>
<feature type="region of interest" description="Disordered" evidence="1">
    <location>
        <begin position="515"/>
        <end position="537"/>
    </location>
</feature>
<evidence type="ECO:0000313" key="2">
    <source>
        <dbReference type="EMBL" id="GLI68868.1"/>
    </source>
</evidence>
<dbReference type="Gene3D" id="1.10.472.10">
    <property type="entry name" value="Cyclin-like"/>
    <property type="match status" value="1"/>
</dbReference>
<comment type="caution">
    <text evidence="2">The sequence shown here is derived from an EMBL/GenBank/DDBJ whole genome shotgun (WGS) entry which is preliminary data.</text>
</comment>
<organism evidence="2 3">
    <name type="scientific">Volvox africanus</name>
    <dbReference type="NCBI Taxonomy" id="51714"/>
    <lineage>
        <taxon>Eukaryota</taxon>
        <taxon>Viridiplantae</taxon>
        <taxon>Chlorophyta</taxon>
        <taxon>core chlorophytes</taxon>
        <taxon>Chlorophyceae</taxon>
        <taxon>CS clade</taxon>
        <taxon>Chlamydomonadales</taxon>
        <taxon>Volvocaceae</taxon>
        <taxon>Volvox</taxon>
    </lineage>
</organism>
<keyword evidence="3" id="KW-1185">Reference proteome</keyword>
<name>A0ABQ5SG10_9CHLO</name>
<gene>
    <name evidence="2" type="ORF">VaNZ11_013414</name>
</gene>
<reference evidence="2 3" key="1">
    <citation type="journal article" date="2023" name="IScience">
        <title>Expanded male sex-determining region conserved during the evolution of homothallism in the green alga Volvox.</title>
        <authorList>
            <person name="Yamamoto K."/>
            <person name="Matsuzaki R."/>
            <person name="Mahakham W."/>
            <person name="Heman W."/>
            <person name="Sekimoto H."/>
            <person name="Kawachi M."/>
            <person name="Minakuchi Y."/>
            <person name="Toyoda A."/>
            <person name="Nozaki H."/>
        </authorList>
    </citation>
    <scope>NUCLEOTIDE SEQUENCE [LARGE SCALE GENOMIC DNA]</scope>
    <source>
        <strain evidence="2 3">NIES-4468</strain>
    </source>
</reference>
<feature type="region of interest" description="Disordered" evidence="1">
    <location>
        <begin position="592"/>
        <end position="614"/>
    </location>
</feature>
<dbReference type="Proteomes" id="UP001165090">
    <property type="component" value="Unassembled WGS sequence"/>
</dbReference>